<evidence type="ECO:0000313" key="2">
    <source>
        <dbReference type="Proteomes" id="UP000249828"/>
    </source>
</evidence>
<organism evidence="1 2">
    <name type="scientific">Enterococcus plantarum</name>
    <dbReference type="NCBI Taxonomy" id="1077675"/>
    <lineage>
        <taxon>Bacteria</taxon>
        <taxon>Bacillati</taxon>
        <taxon>Bacillota</taxon>
        <taxon>Bacilli</taxon>
        <taxon>Lactobacillales</taxon>
        <taxon>Enterococcaceae</taxon>
        <taxon>Enterococcus</taxon>
    </lineage>
</organism>
<comment type="caution">
    <text evidence="1">The sequence shown here is derived from an EMBL/GenBank/DDBJ whole genome shotgun (WGS) entry which is preliminary data.</text>
</comment>
<dbReference type="EMBL" id="PIEU01000041">
    <property type="protein sequence ID" value="PZL75821.1"/>
    <property type="molecule type" value="Genomic_DNA"/>
</dbReference>
<reference evidence="1 2" key="1">
    <citation type="submission" date="2017-11" db="EMBL/GenBank/DDBJ databases">
        <title>Draft genome sequence of Enterococcus plantarum TRW2 strain isolated from lettuce.</title>
        <authorList>
            <person name="Kim E.B."/>
            <person name="Marco M.L."/>
            <person name="Williams T.R."/>
            <person name="You I.H."/>
        </authorList>
    </citation>
    <scope>NUCLEOTIDE SEQUENCE [LARGE SCALE GENOMIC DNA]</scope>
    <source>
        <strain evidence="1 2">TRW2</strain>
    </source>
</reference>
<accession>A0A2W3Z7H6</accession>
<protein>
    <submittedName>
        <fullName evidence="1">Uncharacterized protein</fullName>
    </submittedName>
</protein>
<name>A0A2W3Z7H6_9ENTE</name>
<dbReference type="Proteomes" id="UP000249828">
    <property type="component" value="Unassembled WGS sequence"/>
</dbReference>
<gene>
    <name evidence="1" type="ORF">CI088_03975</name>
</gene>
<sequence length="62" mass="6853">MDDLNCQQSVLTNEHSTVSKNTAAKNAMKELLYMVQTIAQNIKSVAAEFDEANATIQDGMIY</sequence>
<dbReference type="AlphaFoldDB" id="A0A2W3Z7H6"/>
<keyword evidence="2" id="KW-1185">Reference proteome</keyword>
<proteinExistence type="predicted"/>
<evidence type="ECO:0000313" key="1">
    <source>
        <dbReference type="EMBL" id="PZL75821.1"/>
    </source>
</evidence>